<feature type="compositionally biased region" description="Basic and acidic residues" evidence="1">
    <location>
        <begin position="218"/>
        <end position="230"/>
    </location>
</feature>
<feature type="region of interest" description="Disordered" evidence="1">
    <location>
        <begin position="205"/>
        <end position="230"/>
    </location>
</feature>
<feature type="compositionally biased region" description="Low complexity" evidence="1">
    <location>
        <begin position="1"/>
        <end position="21"/>
    </location>
</feature>
<comment type="caution">
    <text evidence="2">The sequence shown here is derived from an EMBL/GenBank/DDBJ whole genome shotgun (WGS) entry which is preliminary data.</text>
</comment>
<dbReference type="Proteomes" id="UP000298663">
    <property type="component" value="Unassembled WGS sequence"/>
</dbReference>
<feature type="region of interest" description="Disordered" evidence="1">
    <location>
        <begin position="1"/>
        <end position="38"/>
    </location>
</feature>
<reference evidence="2 3" key="1">
    <citation type="journal article" date="2015" name="Genome Biol.">
        <title>Comparative genomics of Steinernema reveals deeply conserved gene regulatory networks.</title>
        <authorList>
            <person name="Dillman A.R."/>
            <person name="Macchietto M."/>
            <person name="Porter C.F."/>
            <person name="Rogers A."/>
            <person name="Williams B."/>
            <person name="Antoshechkin I."/>
            <person name="Lee M.M."/>
            <person name="Goodwin Z."/>
            <person name="Lu X."/>
            <person name="Lewis E.E."/>
            <person name="Goodrich-Blair H."/>
            <person name="Stock S.P."/>
            <person name="Adams B.J."/>
            <person name="Sternberg P.W."/>
            <person name="Mortazavi A."/>
        </authorList>
    </citation>
    <scope>NUCLEOTIDE SEQUENCE [LARGE SCALE GENOMIC DNA]</scope>
    <source>
        <strain evidence="2 3">ALL</strain>
    </source>
</reference>
<dbReference type="AlphaFoldDB" id="A0A4U5LWJ0"/>
<evidence type="ECO:0000256" key="1">
    <source>
        <dbReference type="SAM" id="MobiDB-lite"/>
    </source>
</evidence>
<keyword evidence="3" id="KW-1185">Reference proteome</keyword>
<name>A0A4U5LWJ0_STECR</name>
<reference evidence="2 3" key="2">
    <citation type="journal article" date="2019" name="G3 (Bethesda)">
        <title>Hybrid Assembly of the Genome of the Entomopathogenic Nematode Steinernema carpocapsae Identifies the X-Chromosome.</title>
        <authorList>
            <person name="Serra L."/>
            <person name="Macchietto M."/>
            <person name="Macias-Munoz A."/>
            <person name="McGill C.J."/>
            <person name="Rodriguez I.M."/>
            <person name="Rodriguez B."/>
            <person name="Murad R."/>
            <person name="Mortazavi A."/>
        </authorList>
    </citation>
    <scope>NUCLEOTIDE SEQUENCE [LARGE SCALE GENOMIC DNA]</scope>
    <source>
        <strain evidence="2 3">ALL</strain>
    </source>
</reference>
<gene>
    <name evidence="2" type="ORF">L596_027786</name>
</gene>
<accession>A0A4U5LWJ0</accession>
<dbReference type="EMBL" id="AZBU02000011">
    <property type="protein sequence ID" value="TKR60556.1"/>
    <property type="molecule type" value="Genomic_DNA"/>
</dbReference>
<proteinExistence type="predicted"/>
<evidence type="ECO:0000313" key="2">
    <source>
        <dbReference type="EMBL" id="TKR60556.1"/>
    </source>
</evidence>
<evidence type="ECO:0000313" key="3">
    <source>
        <dbReference type="Proteomes" id="UP000298663"/>
    </source>
</evidence>
<sequence>MSTNHSSVPPSSFVTSESPSSNQIGINDVDQRTSTPSKLNYISDFKPKPLKSLRAKNSSFQIVPRSAENSFRVPDKLEPSCAQLECGHLCPNLKRKKDVNRNRTKHAALSYKLRFLMFEITTGFKPGVGEMFSDRILSKSNVSCSFLHAFNSKESYLRIKVTSLAKQRNTISLPTYREKRNGGANKNRFEFSVCPRFATLVKKQKPEVVNQRKSKNQSRGEEAIKRGTRN</sequence>
<organism evidence="2 3">
    <name type="scientific">Steinernema carpocapsae</name>
    <name type="common">Entomopathogenic nematode</name>
    <dbReference type="NCBI Taxonomy" id="34508"/>
    <lineage>
        <taxon>Eukaryota</taxon>
        <taxon>Metazoa</taxon>
        <taxon>Ecdysozoa</taxon>
        <taxon>Nematoda</taxon>
        <taxon>Chromadorea</taxon>
        <taxon>Rhabditida</taxon>
        <taxon>Tylenchina</taxon>
        <taxon>Panagrolaimomorpha</taxon>
        <taxon>Strongyloidoidea</taxon>
        <taxon>Steinernematidae</taxon>
        <taxon>Steinernema</taxon>
    </lineage>
</organism>
<protein>
    <submittedName>
        <fullName evidence="2">Uncharacterized protein</fullName>
    </submittedName>
</protein>